<reference evidence="2 3" key="1">
    <citation type="submission" date="2020-08" db="EMBL/GenBank/DDBJ databases">
        <title>Genomic Encyclopedia of Type Strains, Phase IV (KMG-IV): sequencing the most valuable type-strain genomes for metagenomic binning, comparative biology and taxonomic classification.</title>
        <authorList>
            <person name="Goeker M."/>
        </authorList>
    </citation>
    <scope>NUCLEOTIDE SEQUENCE [LARGE SCALE GENOMIC DNA]</scope>
    <source>
        <strain evidence="2 3">DSM 105721</strain>
    </source>
</reference>
<dbReference type="GeneID" id="93102078"/>
<sequence length="242" mass="27831">MKNCAFVLLFIIFCWGCSNMEVGVEEDVFSATGMNLPIEDLTVEDILLEGAPEELVRATKKVLGSRMGKILLRELKNRYPNGPFIRFHFFGKIDEDGEIVDEAGEMRYYGMGVIGYNRNALRLKTNEELLFHEFFHVFQTGDLKPQKSRNNELEAYLAQYIYGESKQTTIVNTEFTIALGVLANDLRKNSLTEKEMDLFYQNYNAALILLEIMPEYSGEGWYSIRLNKGENPFPNLMKLMKS</sequence>
<dbReference type="AlphaFoldDB" id="A0A7W6N0M0"/>
<dbReference type="OrthoDB" id="1094129at2"/>
<gene>
    <name evidence="2" type="ORF">GGR14_003989</name>
</gene>
<protein>
    <recommendedName>
        <fullName evidence="4">DUF4157 domain-containing protein</fullName>
    </recommendedName>
</protein>
<comment type="caution">
    <text evidence="2">The sequence shown here is derived from an EMBL/GenBank/DDBJ whole genome shotgun (WGS) entry which is preliminary data.</text>
</comment>
<organism evidence="2 3">
    <name type="scientific">Butyricimonas faecihominis</name>
    <dbReference type="NCBI Taxonomy" id="1472416"/>
    <lineage>
        <taxon>Bacteria</taxon>
        <taxon>Pseudomonadati</taxon>
        <taxon>Bacteroidota</taxon>
        <taxon>Bacteroidia</taxon>
        <taxon>Bacteroidales</taxon>
        <taxon>Odoribacteraceae</taxon>
        <taxon>Butyricimonas</taxon>
    </lineage>
</organism>
<dbReference type="RefSeq" id="WP_124316475.1">
    <property type="nucleotide sequence ID" value="NZ_AP028155.1"/>
</dbReference>
<proteinExistence type="predicted"/>
<dbReference type="Proteomes" id="UP000546007">
    <property type="component" value="Unassembled WGS sequence"/>
</dbReference>
<name>A0A7W6N0M0_9BACT</name>
<evidence type="ECO:0000256" key="1">
    <source>
        <dbReference type="SAM" id="SignalP"/>
    </source>
</evidence>
<feature type="chain" id="PRO_5030752061" description="DUF4157 domain-containing protein" evidence="1">
    <location>
        <begin position="21"/>
        <end position="242"/>
    </location>
</feature>
<feature type="signal peptide" evidence="1">
    <location>
        <begin position="1"/>
        <end position="20"/>
    </location>
</feature>
<accession>A0A7W6N0M0</accession>
<evidence type="ECO:0000313" key="2">
    <source>
        <dbReference type="EMBL" id="MBB4028161.1"/>
    </source>
</evidence>
<evidence type="ECO:0008006" key="4">
    <source>
        <dbReference type="Google" id="ProtNLM"/>
    </source>
</evidence>
<evidence type="ECO:0000313" key="3">
    <source>
        <dbReference type="Proteomes" id="UP000546007"/>
    </source>
</evidence>
<keyword evidence="1" id="KW-0732">Signal</keyword>
<keyword evidence="3" id="KW-1185">Reference proteome</keyword>
<dbReference type="EMBL" id="JACIES010000018">
    <property type="protein sequence ID" value="MBB4028161.1"/>
    <property type="molecule type" value="Genomic_DNA"/>
</dbReference>